<dbReference type="AlphaFoldDB" id="D8M113"/>
<gene>
    <name evidence="1" type="ORF">GSBLH_T00001872001</name>
</gene>
<name>D8M113_BLAHO</name>
<protein>
    <submittedName>
        <fullName evidence="1">Uncharacterized protein</fullName>
    </submittedName>
</protein>
<proteinExistence type="predicted"/>
<dbReference type="GeneID" id="24919095"/>
<accession>D8M113</accession>
<dbReference type="RefSeq" id="XP_012895800.1">
    <property type="nucleotide sequence ID" value="XM_013040346.1"/>
</dbReference>
<organism evidence="1">
    <name type="scientific">Blastocystis hominis</name>
    <dbReference type="NCBI Taxonomy" id="12968"/>
    <lineage>
        <taxon>Eukaryota</taxon>
        <taxon>Sar</taxon>
        <taxon>Stramenopiles</taxon>
        <taxon>Bigyra</taxon>
        <taxon>Opalozoa</taxon>
        <taxon>Opalinata</taxon>
        <taxon>Blastocystidae</taxon>
        <taxon>Blastocystis</taxon>
    </lineage>
</organism>
<dbReference type="InParanoid" id="D8M113"/>
<dbReference type="EMBL" id="FN668644">
    <property type="protein sequence ID" value="CBK21752.2"/>
    <property type="molecule type" value="Genomic_DNA"/>
</dbReference>
<reference evidence="1" key="1">
    <citation type="submission" date="2010-02" db="EMBL/GenBank/DDBJ databases">
        <title>Sequencing and annotation of the Blastocystis hominis genome.</title>
        <authorList>
            <person name="Wincker P."/>
        </authorList>
    </citation>
    <scope>NUCLEOTIDE SEQUENCE</scope>
    <source>
        <strain evidence="1">Singapore isolate B</strain>
    </source>
</reference>
<evidence type="ECO:0000313" key="1">
    <source>
        <dbReference type="EMBL" id="CBK21752.2"/>
    </source>
</evidence>
<sequence length="37" mass="4304">MLSKTQRVRGSARRTSHIWLKRRKCGVVRCDFIASSL</sequence>
<keyword evidence="2" id="KW-1185">Reference proteome</keyword>
<evidence type="ECO:0000313" key="2">
    <source>
        <dbReference type="Proteomes" id="UP000008312"/>
    </source>
</evidence>
<dbReference type="Proteomes" id="UP000008312">
    <property type="component" value="Unassembled WGS sequence"/>
</dbReference>